<proteinExistence type="predicted"/>
<organism evidence="8 9">
    <name type="scientific">Thermothielavioides terrestris (strain ATCC 38088 / NRRL 8126)</name>
    <name type="common">Thielavia terrestris</name>
    <dbReference type="NCBI Taxonomy" id="578455"/>
    <lineage>
        <taxon>Eukaryota</taxon>
        <taxon>Fungi</taxon>
        <taxon>Dikarya</taxon>
        <taxon>Ascomycota</taxon>
        <taxon>Pezizomycotina</taxon>
        <taxon>Sordariomycetes</taxon>
        <taxon>Sordariomycetidae</taxon>
        <taxon>Sordariales</taxon>
        <taxon>Chaetomiaceae</taxon>
        <taxon>Thermothielavioides</taxon>
        <taxon>Thermothielavioides terrestris</taxon>
    </lineage>
</organism>
<feature type="domain" description="HECT" evidence="7">
    <location>
        <begin position="967"/>
        <end position="1338"/>
    </location>
</feature>
<dbReference type="EC" id="2.3.2.26" evidence="2"/>
<reference evidence="8 9" key="1">
    <citation type="journal article" date="2011" name="Nat. Biotechnol.">
        <title>Comparative genomic analysis of the thermophilic biomass-degrading fungi Myceliophthora thermophila and Thielavia terrestris.</title>
        <authorList>
            <person name="Berka R.M."/>
            <person name="Grigoriev I.V."/>
            <person name="Otillar R."/>
            <person name="Salamov A."/>
            <person name="Grimwood J."/>
            <person name="Reid I."/>
            <person name="Ishmael N."/>
            <person name="John T."/>
            <person name="Darmond C."/>
            <person name="Moisan M.-C."/>
            <person name="Henrissat B."/>
            <person name="Coutinho P.M."/>
            <person name="Lombard V."/>
            <person name="Natvig D.O."/>
            <person name="Lindquist E."/>
            <person name="Schmutz J."/>
            <person name="Lucas S."/>
            <person name="Harris P."/>
            <person name="Powlowski J."/>
            <person name="Bellemare A."/>
            <person name="Taylor D."/>
            <person name="Butler G."/>
            <person name="de Vries R.P."/>
            <person name="Allijn I.E."/>
            <person name="van den Brink J."/>
            <person name="Ushinsky S."/>
            <person name="Storms R."/>
            <person name="Powell A.J."/>
            <person name="Paulsen I.T."/>
            <person name="Elbourne L.D.H."/>
            <person name="Baker S.E."/>
            <person name="Magnuson J."/>
            <person name="LaBoissiere S."/>
            <person name="Clutterbuck A.J."/>
            <person name="Martinez D."/>
            <person name="Wogulis M."/>
            <person name="de Leon A.L."/>
            <person name="Rey M.W."/>
            <person name="Tsang A."/>
        </authorList>
    </citation>
    <scope>NUCLEOTIDE SEQUENCE [LARGE SCALE GENOMIC DNA]</scope>
    <source>
        <strain evidence="9">ATCC 38088 / NRRL 8126</strain>
    </source>
</reference>
<feature type="region of interest" description="Disordered" evidence="6">
    <location>
        <begin position="291"/>
        <end position="508"/>
    </location>
</feature>
<dbReference type="SUPFAM" id="SSF56204">
    <property type="entry name" value="Hect, E3 ligase catalytic domain"/>
    <property type="match status" value="1"/>
</dbReference>
<evidence type="ECO:0000313" key="8">
    <source>
        <dbReference type="EMBL" id="AEO64031.1"/>
    </source>
</evidence>
<feature type="compositionally biased region" description="Polar residues" evidence="6">
    <location>
        <begin position="307"/>
        <end position="317"/>
    </location>
</feature>
<dbReference type="EMBL" id="CP003009">
    <property type="protein sequence ID" value="AEO64031.1"/>
    <property type="molecule type" value="Genomic_DNA"/>
</dbReference>
<feature type="compositionally biased region" description="Low complexity" evidence="6">
    <location>
        <begin position="423"/>
        <end position="434"/>
    </location>
</feature>
<evidence type="ECO:0000256" key="1">
    <source>
        <dbReference type="ARBA" id="ARBA00000885"/>
    </source>
</evidence>
<dbReference type="Pfam" id="PF16558">
    <property type="entry name" value="AZUL"/>
    <property type="match status" value="1"/>
</dbReference>
<evidence type="ECO:0000259" key="7">
    <source>
        <dbReference type="PROSITE" id="PS50237"/>
    </source>
</evidence>
<dbReference type="Gene3D" id="3.90.1750.10">
    <property type="entry name" value="Hect, E3 ligase catalytic domains"/>
    <property type="match status" value="1"/>
</dbReference>
<accession>G2QXK6</accession>
<evidence type="ECO:0000256" key="4">
    <source>
        <dbReference type="ARBA" id="ARBA00022786"/>
    </source>
</evidence>
<evidence type="ECO:0000313" key="9">
    <source>
        <dbReference type="Proteomes" id="UP000008181"/>
    </source>
</evidence>
<dbReference type="Gene3D" id="3.30.2160.10">
    <property type="entry name" value="Hect, E3 ligase catalytic domain"/>
    <property type="match status" value="1"/>
</dbReference>
<dbReference type="FunFam" id="3.30.2410.10:FF:000003">
    <property type="entry name" value="probable E3 ubiquitin-protein ligase HERC4 isoform X1"/>
    <property type="match status" value="1"/>
</dbReference>
<feature type="compositionally biased region" description="Polar residues" evidence="6">
    <location>
        <begin position="362"/>
        <end position="376"/>
    </location>
</feature>
<feature type="compositionally biased region" description="Polar residues" evidence="6">
    <location>
        <begin position="183"/>
        <end position="197"/>
    </location>
</feature>
<sequence>MTRDAMRPTSAGGSSRKNDSELDLLAGLWQEARFARLPCDAPRELKDLVEDIDNPKRVYAIHKASRRHNFQLLVQKYIVQLREGCGAEHCNTSTCFTCRKRIAGRAPVRRYNTTSARTLALHLASQENPEHGLCPNLRPPKAPPAALSSLVFVPSPKPQLRDERAPPPSPKAQAVHNHRPASPKTSNVDRIQPSSARSCAGEGHAERGERIKIAHSRTGPDDHRQPRRPGFTVIEEPVSKDHRSFAANLFGTVAFKMLEWLTPAAVEDMSRRARSFRGELDSEDGLGDAAAAKLDSSKSENAAKSGLSKSLQDSPLSSDGLHGNLANGRSPCLPSQSEKEPRGLKDVQQPLEPAPGPRVTNPRRNSNAKVRTSSGTKPKRQLSIDPYAQDSAAEEPFAALLRSPRAIAGPAERGSRGPKTAGSSLSRPISQLSSAGFFDDVSLEKMPPPKSIDVKPWNNRAQPSAPKVSESGSLTEVGTAPGVSGDRSCSLGSSAAAGQDSESEDESLLPQALARLDAEVVDFLCDVIQEDGTAEKHMLEPQSVTRFHNRQAGQRSLARRKRRLAQAYPTNMRLEWKLFVEQTLFYVLSDPHLALRSFTQKGQLYDSQTLWYCMLRLTRIAPSLVFHSLWMAAASLFAPPKPLQTLRSPTTKVFPKNEPSLSNVEAGRLLSICLHALVAAAPLVSDSRQLYDMSRIRSHGLSLAGSGAVARQPTELCLQYEDIFTDDMALRLAKRLFTAITTRRYFDELRQSNIDGEEHQEQDVLAPLFSQLDFLNMDAVYVLDFSFPDRALHETRVPILLLDWARAVMLNEWDGSPEVAGDGPFGGTLALIEAMYKRRHELLLADAQFRFDYLAERLDTIKVPISWLSHTPTRQRLHLLDFPYLFSPSTLVSYFRAINLSRMGRYYEEASSLHSKIKLISHQGGLTQHHKDELTERMKVAGANYLVLDISRDAVLQDAFDQLWRREERELLRPLKVRLGESSGEEGFDSGGVQQEFFRMAIAEALNPDYGAFTVDERTRMAWFLPGSLEDEWKFELIGLLVSLAVYNGLTLPVTFPKALYRKLLGEPVTELHHIADGWPDLASGLTSLLEWDEKDGLVEDVFARTYEFSVSTFGQVVTREMKPLSDDHHRRRSHQQDEAWPQFSKTRSGSPAPPRGNPDGDDAPLVTSANRNAYVSDYIRYLTDVSVRPQYEAFARGFHTCLHPKSLTLLTPSLLQSVVEGVQEIDIAELKRYVRYIGWDASHRTVRDFWSIVKRYDDNMKRKLLEFVTASDRLPVGGPKNLMFIVQRNGEEDDPAGRLPTSYTCYGTLLLPEYKDKEVLRERLAMALENAQGFGFA</sequence>
<dbReference type="Gene3D" id="6.10.130.10">
    <property type="entry name" value="Ubiquitin-protein ligase E3A, N-terminal zinc-binding domain (AZUL)"/>
    <property type="match status" value="1"/>
</dbReference>
<dbReference type="SMART" id="SM00119">
    <property type="entry name" value="HECTc"/>
    <property type="match status" value="1"/>
</dbReference>
<dbReference type="PANTHER" id="PTHR45700:SF8">
    <property type="entry name" value="HECT-TYPE E3 UBIQUITIN TRANSFERASE"/>
    <property type="match status" value="1"/>
</dbReference>
<evidence type="ECO:0000256" key="5">
    <source>
        <dbReference type="PROSITE-ProRule" id="PRU00104"/>
    </source>
</evidence>
<keyword evidence="3" id="KW-0808">Transferase</keyword>
<dbReference type="InterPro" id="IPR044611">
    <property type="entry name" value="E3A/B/C-like"/>
</dbReference>
<dbReference type="PANTHER" id="PTHR45700">
    <property type="entry name" value="UBIQUITIN-PROTEIN LIGASE E3C"/>
    <property type="match status" value="1"/>
</dbReference>
<gene>
    <name evidence="8" type="ORF">THITE_2109730</name>
</gene>
<dbReference type="PROSITE" id="PS50237">
    <property type="entry name" value="HECT"/>
    <property type="match status" value="1"/>
</dbReference>
<dbReference type="Pfam" id="PF00632">
    <property type="entry name" value="HECT"/>
    <property type="match status" value="1"/>
</dbReference>
<evidence type="ECO:0000256" key="3">
    <source>
        <dbReference type="ARBA" id="ARBA00022679"/>
    </source>
</evidence>
<evidence type="ECO:0000256" key="6">
    <source>
        <dbReference type="SAM" id="MobiDB-lite"/>
    </source>
</evidence>
<keyword evidence="9" id="KW-1185">Reference proteome</keyword>
<dbReference type="GeneID" id="11523596"/>
<evidence type="ECO:0000256" key="2">
    <source>
        <dbReference type="ARBA" id="ARBA00012485"/>
    </source>
</evidence>
<dbReference type="GO" id="GO:0061630">
    <property type="term" value="F:ubiquitin protein ligase activity"/>
    <property type="evidence" value="ECO:0007669"/>
    <property type="project" value="UniProtKB-EC"/>
</dbReference>
<dbReference type="Gene3D" id="3.30.2410.10">
    <property type="entry name" value="Hect, E3 ligase catalytic domain"/>
    <property type="match status" value="1"/>
</dbReference>
<dbReference type="STRING" id="578455.G2QXK6"/>
<dbReference type="HOGENOM" id="CLU_001858_0_0_1"/>
<dbReference type="InterPro" id="IPR000569">
    <property type="entry name" value="HECT_dom"/>
</dbReference>
<dbReference type="OrthoDB" id="5981550at2759"/>
<feature type="region of interest" description="Disordered" evidence="6">
    <location>
        <begin position="1125"/>
        <end position="1166"/>
    </location>
</feature>
<protein>
    <recommendedName>
        <fullName evidence="2">HECT-type E3 ubiquitin transferase</fullName>
        <ecNumber evidence="2">2.3.2.26</ecNumber>
    </recommendedName>
</protein>
<feature type="active site" description="Glycyl thioester intermediate" evidence="5">
    <location>
        <position position="1306"/>
    </location>
</feature>
<feature type="compositionally biased region" description="Basic and acidic residues" evidence="6">
    <location>
        <begin position="203"/>
        <end position="224"/>
    </location>
</feature>
<dbReference type="InterPro" id="IPR042556">
    <property type="entry name" value="AZUL_sf"/>
</dbReference>
<keyword evidence="4 5" id="KW-0833">Ubl conjugation pathway</keyword>
<dbReference type="RefSeq" id="XP_003650367.1">
    <property type="nucleotide sequence ID" value="XM_003650319.1"/>
</dbReference>
<dbReference type="InterPro" id="IPR035983">
    <property type="entry name" value="Hect_E3_ubiquitin_ligase"/>
</dbReference>
<dbReference type="Proteomes" id="UP000008181">
    <property type="component" value="Chromosome 1"/>
</dbReference>
<dbReference type="InterPro" id="IPR032353">
    <property type="entry name" value="AZUL"/>
</dbReference>
<dbReference type="eggNOG" id="KOG0941">
    <property type="taxonomic scope" value="Eukaryota"/>
</dbReference>
<name>G2QXK6_THETT</name>
<dbReference type="GO" id="GO:0000209">
    <property type="term" value="P:protein polyubiquitination"/>
    <property type="evidence" value="ECO:0007669"/>
    <property type="project" value="InterPro"/>
</dbReference>
<feature type="region of interest" description="Disordered" evidence="6">
    <location>
        <begin position="156"/>
        <end position="233"/>
    </location>
</feature>
<comment type="catalytic activity">
    <reaction evidence="1">
        <text>S-ubiquitinyl-[E2 ubiquitin-conjugating enzyme]-L-cysteine + [acceptor protein]-L-lysine = [E2 ubiquitin-conjugating enzyme]-L-cysteine + N(6)-ubiquitinyl-[acceptor protein]-L-lysine.</text>
        <dbReference type="EC" id="2.3.2.26"/>
    </reaction>
</comment>
<dbReference type="KEGG" id="ttt:THITE_2109730"/>